<evidence type="ECO:0000313" key="8">
    <source>
        <dbReference type="Proteomes" id="UP000215914"/>
    </source>
</evidence>
<dbReference type="GO" id="GO:0003723">
    <property type="term" value="F:RNA binding"/>
    <property type="evidence" value="ECO:0007669"/>
    <property type="project" value="UniProtKB-UniRule"/>
</dbReference>
<dbReference type="Pfam" id="PF00076">
    <property type="entry name" value="RRM_1"/>
    <property type="match status" value="1"/>
</dbReference>
<feature type="region of interest" description="Disordered" evidence="5">
    <location>
        <begin position="349"/>
        <end position="427"/>
    </location>
</feature>
<dbReference type="EMBL" id="MNCJ02000316">
    <property type="protein sequence ID" value="KAF5823579.1"/>
    <property type="molecule type" value="Genomic_DNA"/>
</dbReference>
<reference evidence="7" key="2">
    <citation type="submission" date="2020-06" db="EMBL/GenBank/DDBJ databases">
        <title>Helianthus annuus Genome sequencing and assembly Release 2.</title>
        <authorList>
            <person name="Gouzy J."/>
            <person name="Langlade N."/>
            <person name="Munos S."/>
        </authorList>
    </citation>
    <scope>NUCLEOTIDE SEQUENCE</scope>
    <source>
        <tissue evidence="7">Leaves</tissue>
    </source>
</reference>
<evidence type="ECO:0000256" key="3">
    <source>
        <dbReference type="ARBA" id="ARBA00023187"/>
    </source>
</evidence>
<dbReference type="GO" id="GO:0005681">
    <property type="term" value="C:spliceosomal complex"/>
    <property type="evidence" value="ECO:0007669"/>
    <property type="project" value="UniProtKB-KW"/>
</dbReference>
<dbReference type="SUPFAM" id="SSF54928">
    <property type="entry name" value="RNA-binding domain, RBD"/>
    <property type="match status" value="1"/>
</dbReference>
<feature type="region of interest" description="Disordered" evidence="5">
    <location>
        <begin position="474"/>
        <end position="528"/>
    </location>
</feature>
<dbReference type="Gene3D" id="3.30.70.330">
    <property type="match status" value="1"/>
</dbReference>
<comment type="caution">
    <text evidence="7">The sequence shown here is derived from an EMBL/GenBank/DDBJ whole genome shotgun (WGS) entry which is preliminary data.</text>
</comment>
<keyword evidence="4" id="KW-0694">RNA-binding</keyword>
<proteinExistence type="predicted"/>
<dbReference type="GO" id="GO:0006397">
    <property type="term" value="P:mRNA processing"/>
    <property type="evidence" value="ECO:0007669"/>
    <property type="project" value="UniProtKB-KW"/>
</dbReference>
<evidence type="ECO:0000313" key="7">
    <source>
        <dbReference type="EMBL" id="KAF5823579.1"/>
    </source>
</evidence>
<gene>
    <name evidence="7" type="ORF">HanXRQr2_Chr01g0039881</name>
</gene>
<dbReference type="InterPro" id="IPR000504">
    <property type="entry name" value="RRM_dom"/>
</dbReference>
<evidence type="ECO:0000256" key="1">
    <source>
        <dbReference type="ARBA" id="ARBA00022664"/>
    </source>
</evidence>
<dbReference type="InterPro" id="IPR035979">
    <property type="entry name" value="RBD_domain_sf"/>
</dbReference>
<keyword evidence="2" id="KW-0747">Spliceosome</keyword>
<feature type="domain" description="RRM" evidence="6">
    <location>
        <begin position="31"/>
        <end position="108"/>
    </location>
</feature>
<dbReference type="AlphaFoldDB" id="A0A9K3P4J0"/>
<dbReference type="InterPro" id="IPR050907">
    <property type="entry name" value="SRSF"/>
</dbReference>
<keyword evidence="1" id="KW-0507">mRNA processing</keyword>
<feature type="region of interest" description="Disordered" evidence="5">
    <location>
        <begin position="548"/>
        <end position="596"/>
    </location>
</feature>
<dbReference type="Proteomes" id="UP000215914">
    <property type="component" value="Unassembled WGS sequence"/>
</dbReference>
<evidence type="ECO:0000256" key="2">
    <source>
        <dbReference type="ARBA" id="ARBA00022728"/>
    </source>
</evidence>
<organism evidence="7 8">
    <name type="scientific">Helianthus annuus</name>
    <name type="common">Common sunflower</name>
    <dbReference type="NCBI Taxonomy" id="4232"/>
    <lineage>
        <taxon>Eukaryota</taxon>
        <taxon>Viridiplantae</taxon>
        <taxon>Streptophyta</taxon>
        <taxon>Embryophyta</taxon>
        <taxon>Tracheophyta</taxon>
        <taxon>Spermatophyta</taxon>
        <taxon>Magnoliopsida</taxon>
        <taxon>eudicotyledons</taxon>
        <taxon>Gunneridae</taxon>
        <taxon>Pentapetalae</taxon>
        <taxon>asterids</taxon>
        <taxon>campanulids</taxon>
        <taxon>Asterales</taxon>
        <taxon>Asteraceae</taxon>
        <taxon>Asteroideae</taxon>
        <taxon>Heliantheae alliance</taxon>
        <taxon>Heliantheae</taxon>
        <taxon>Helianthus</taxon>
    </lineage>
</organism>
<dbReference type="PANTHER" id="PTHR23147">
    <property type="entry name" value="SERINE/ARGININE RICH SPLICING FACTOR"/>
    <property type="match status" value="1"/>
</dbReference>
<accession>A0A9K3P4J0</accession>
<dbReference type="PROSITE" id="PS50102">
    <property type="entry name" value="RRM"/>
    <property type="match status" value="1"/>
</dbReference>
<name>A0A9K3P4J0_HELAN</name>
<evidence type="ECO:0000259" key="6">
    <source>
        <dbReference type="PROSITE" id="PS50102"/>
    </source>
</evidence>
<feature type="compositionally biased region" description="Basic and acidic residues" evidence="5">
    <location>
        <begin position="385"/>
        <end position="401"/>
    </location>
</feature>
<keyword evidence="8" id="KW-1185">Reference proteome</keyword>
<reference evidence="7" key="1">
    <citation type="journal article" date="2017" name="Nature">
        <title>The sunflower genome provides insights into oil metabolism, flowering and Asterid evolution.</title>
        <authorList>
            <person name="Badouin H."/>
            <person name="Gouzy J."/>
            <person name="Grassa C.J."/>
            <person name="Murat F."/>
            <person name="Staton S.E."/>
            <person name="Cottret L."/>
            <person name="Lelandais-Briere C."/>
            <person name="Owens G.L."/>
            <person name="Carrere S."/>
            <person name="Mayjonade B."/>
            <person name="Legrand L."/>
            <person name="Gill N."/>
            <person name="Kane N.C."/>
            <person name="Bowers J.E."/>
            <person name="Hubner S."/>
            <person name="Bellec A."/>
            <person name="Berard A."/>
            <person name="Berges H."/>
            <person name="Blanchet N."/>
            <person name="Boniface M.C."/>
            <person name="Brunel D."/>
            <person name="Catrice O."/>
            <person name="Chaidir N."/>
            <person name="Claudel C."/>
            <person name="Donnadieu C."/>
            <person name="Faraut T."/>
            <person name="Fievet G."/>
            <person name="Helmstetter N."/>
            <person name="King M."/>
            <person name="Knapp S.J."/>
            <person name="Lai Z."/>
            <person name="Le Paslier M.C."/>
            <person name="Lippi Y."/>
            <person name="Lorenzon L."/>
            <person name="Mandel J.R."/>
            <person name="Marage G."/>
            <person name="Marchand G."/>
            <person name="Marquand E."/>
            <person name="Bret-Mestries E."/>
            <person name="Morien E."/>
            <person name="Nambeesan S."/>
            <person name="Nguyen T."/>
            <person name="Pegot-Espagnet P."/>
            <person name="Pouilly N."/>
            <person name="Raftis F."/>
            <person name="Sallet E."/>
            <person name="Schiex T."/>
            <person name="Thomas J."/>
            <person name="Vandecasteele C."/>
            <person name="Vares D."/>
            <person name="Vear F."/>
            <person name="Vautrin S."/>
            <person name="Crespi M."/>
            <person name="Mangin B."/>
            <person name="Burke J.M."/>
            <person name="Salse J."/>
            <person name="Munos S."/>
            <person name="Vincourt P."/>
            <person name="Rieseberg L.H."/>
            <person name="Langlade N.B."/>
        </authorList>
    </citation>
    <scope>NUCLEOTIDE SEQUENCE</scope>
    <source>
        <tissue evidence="7">Leaves</tissue>
    </source>
</reference>
<dbReference type="Gramene" id="mRNA:HanXRQr2_Chr01g0039881">
    <property type="protein sequence ID" value="mRNA:HanXRQr2_Chr01g0039881"/>
    <property type="gene ID" value="HanXRQr2_Chr01g0039881"/>
</dbReference>
<evidence type="ECO:0000256" key="4">
    <source>
        <dbReference type="PROSITE-ProRule" id="PRU00176"/>
    </source>
</evidence>
<dbReference type="InterPro" id="IPR012677">
    <property type="entry name" value="Nucleotide-bd_a/b_plait_sf"/>
</dbReference>
<protein>
    <submittedName>
        <fullName evidence="7">RNA recognition motif domain, nucleotide-binding alpha-beta plait domain superfamily</fullName>
    </submittedName>
</protein>
<feature type="compositionally biased region" description="Acidic residues" evidence="5">
    <location>
        <begin position="353"/>
        <end position="384"/>
    </location>
</feature>
<keyword evidence="3" id="KW-0508">mRNA splicing</keyword>
<dbReference type="CDD" id="cd00590">
    <property type="entry name" value="RRM_SF"/>
    <property type="match status" value="1"/>
</dbReference>
<dbReference type="GO" id="GO:0008380">
    <property type="term" value="P:RNA splicing"/>
    <property type="evidence" value="ECO:0007669"/>
    <property type="project" value="UniProtKB-KW"/>
</dbReference>
<dbReference type="SMART" id="SM00360">
    <property type="entry name" value="RRM"/>
    <property type="match status" value="1"/>
</dbReference>
<feature type="region of interest" description="Disordered" evidence="5">
    <location>
        <begin position="129"/>
        <end position="148"/>
    </location>
</feature>
<feature type="compositionally biased region" description="Basic and acidic residues" evidence="5">
    <location>
        <begin position="585"/>
        <end position="596"/>
    </location>
</feature>
<evidence type="ECO:0000256" key="5">
    <source>
        <dbReference type="SAM" id="MobiDB-lite"/>
    </source>
</evidence>
<sequence>MAGMGLVDDGQPWAEVQHKKNRRNRPDGVEMTFLIQNLPDQVSKGLLWRIFQPYGFITDAYVARKKDAKGNRFGFVRYVVEGRVEEVLKAMNSVKVFGAKLNVLLAKYDKNHKRFNYTSDMLGRRQEWKPKETMPGNKGPTQGASGPSYVQEGTSFADILRGKKENSNAGAKVISVEGKGSLYPLHCIGRSVIGKAMAEVSINMLKQEMEKEGMLEVGLSFIGGVSYMLIFKDRVTATASMEVHAKFFQQNFVEFYLWNGEEIPFSRVALLSIMGVPFIIRDNTIYDKIGKVFGEVIQGSKFSWQDEDNSSGSVKVLTSQISSINEAVVIKWANKSNVVWVSEIQEQKSMDSDQNELLDESESENESDSEVESEEEEDMEDYEEGEIRSDLNKEEHVHVENDTPVTESELPARNEQPWVRQGPPVDQESVDVNDALKKPSRVFGNGTTVHGDVDVLANEINNIGDGDFRSGGVIDLENMGQNGQADVGELNGPNMASEGGGPTPGTNLGKRYRIDRSPPSIGSMQGPSQRLFGQANFLEGESLDLNTPVMEDNVRKGGTDDVPVNISIGEVNEPELDSGAAEDQSDTRSQWETRGD</sequence>